<reference evidence="2" key="2">
    <citation type="submission" date="2020-09" db="EMBL/GenBank/DDBJ databases">
        <authorList>
            <person name="Sun Q."/>
            <person name="Ohkuma M."/>
        </authorList>
    </citation>
    <scope>NUCLEOTIDE SEQUENCE</scope>
    <source>
        <strain evidence="2">JCM 3276</strain>
    </source>
</reference>
<proteinExistence type="predicted"/>
<comment type="caution">
    <text evidence="2">The sequence shown here is derived from an EMBL/GenBank/DDBJ whole genome shotgun (WGS) entry which is preliminary data.</text>
</comment>
<feature type="transmembrane region" description="Helical" evidence="1">
    <location>
        <begin position="176"/>
        <end position="197"/>
    </location>
</feature>
<evidence type="ECO:0008006" key="4">
    <source>
        <dbReference type="Google" id="ProtNLM"/>
    </source>
</evidence>
<dbReference type="Proteomes" id="UP000660680">
    <property type="component" value="Unassembled WGS sequence"/>
</dbReference>
<accession>A0A918GPR6</accession>
<dbReference type="InterPro" id="IPR026467">
    <property type="entry name" value="Ser/Gly_Cys_C_dom"/>
</dbReference>
<gene>
    <name evidence="2" type="ORF">GCM10010171_51950</name>
</gene>
<evidence type="ECO:0000256" key="1">
    <source>
        <dbReference type="SAM" id="Phobius"/>
    </source>
</evidence>
<keyword evidence="3" id="KW-1185">Reference proteome</keyword>
<dbReference type="NCBIfam" id="TIGR04222">
    <property type="entry name" value="near_uncomplex"/>
    <property type="match status" value="1"/>
</dbReference>
<feature type="transmembrane region" description="Helical" evidence="1">
    <location>
        <begin position="153"/>
        <end position="170"/>
    </location>
</feature>
<dbReference type="AlphaFoldDB" id="A0A918GPR6"/>
<keyword evidence="1" id="KW-0472">Membrane</keyword>
<reference evidence="2" key="1">
    <citation type="journal article" date="2014" name="Int. J. Syst. Evol. Microbiol.">
        <title>Complete genome sequence of Corynebacterium casei LMG S-19264T (=DSM 44701T), isolated from a smear-ripened cheese.</title>
        <authorList>
            <consortium name="US DOE Joint Genome Institute (JGI-PGF)"/>
            <person name="Walter F."/>
            <person name="Albersmeier A."/>
            <person name="Kalinowski J."/>
            <person name="Ruckert C."/>
        </authorList>
    </citation>
    <scope>NUCLEOTIDE SEQUENCE</scope>
    <source>
        <strain evidence="2">JCM 3276</strain>
    </source>
</reference>
<organism evidence="2 3">
    <name type="scientific">Actinokineospora fastidiosa</name>
    <dbReference type="NCBI Taxonomy" id="1816"/>
    <lineage>
        <taxon>Bacteria</taxon>
        <taxon>Bacillati</taxon>
        <taxon>Actinomycetota</taxon>
        <taxon>Actinomycetes</taxon>
        <taxon>Pseudonocardiales</taxon>
        <taxon>Pseudonocardiaceae</taxon>
        <taxon>Actinokineospora</taxon>
    </lineage>
</organism>
<evidence type="ECO:0000313" key="3">
    <source>
        <dbReference type="Proteomes" id="UP000660680"/>
    </source>
</evidence>
<dbReference type="RefSeq" id="WP_189213192.1">
    <property type="nucleotide sequence ID" value="NZ_BMRB01000005.1"/>
</dbReference>
<sequence>MEPWGISGPDFLRIYLVGFVFVLLFAAAVRIAIRAGTPVGRSTAGLISADQLSVHELAYLAGGPRRVVETAVARLLDLGKLKASRNGTVRVVAGATATDMVDRAVLTDAKRYSNRTVGLLVDRVGRDDTVRAVRTSLAVKGLLVDGGAMRARLAAVPALVLLVVGVARWVNGISKGYPVGWLTVGLIVTAVVTVALYRAPLSERTYAGERVLGQARGKSRPGAGTEAALLGGATTAVLFAGLTAYPDPEISTALAATRASGAGLGSSGSSGYACSGASSCSGGGSSSCGGGGCGGGGGG</sequence>
<keyword evidence="1" id="KW-1133">Transmembrane helix</keyword>
<evidence type="ECO:0000313" key="2">
    <source>
        <dbReference type="EMBL" id="GGS50403.1"/>
    </source>
</evidence>
<keyword evidence="1" id="KW-0812">Transmembrane</keyword>
<name>A0A918GPR6_9PSEU</name>
<protein>
    <recommendedName>
        <fullName evidence="4">TIGR04222 domain-containing membrane protein</fullName>
    </recommendedName>
</protein>
<dbReference type="EMBL" id="BMRB01000005">
    <property type="protein sequence ID" value="GGS50403.1"/>
    <property type="molecule type" value="Genomic_DNA"/>
</dbReference>
<feature type="transmembrane region" description="Helical" evidence="1">
    <location>
        <begin position="12"/>
        <end position="33"/>
    </location>
</feature>